<keyword evidence="3" id="KW-1185">Reference proteome</keyword>
<gene>
    <name evidence="2" type="primary">sge1-L</name>
    <name evidence="2" type="ORF">Hamer_G000404</name>
</gene>
<evidence type="ECO:0000256" key="1">
    <source>
        <dbReference type="SAM" id="MobiDB-lite"/>
    </source>
</evidence>
<sequence>MILKAQIGSVSRMLSSRAAAFSVEALLIGGQEHNEEGPHHPLTVEENSIHDPADNDPTTHEPATNEPITLDPATHKPTDHDPDTHKPTAHEPDTHKPTAHDPETHKPTAHDPDTHKPTAHDPDTHKQATHDLVTLDSSAMVQSNDTRGEMSLEESEQSVKGDSQCGSTPPPQHTTLDTHTTQDDNLTHQEAVVQSTQGNTERRASELSTDDDRDTDDEELVVDVESCTTPPPHSPDESSTGVALSSDTPVTPMCHSRCRSPIGLSTQHQFREETFPSASPTGAAEWQVSKDDRFISLITALYRTGASNTYSATSGRPGA</sequence>
<protein>
    <submittedName>
        <fullName evidence="2">Global transcription regulator sge1-like</fullName>
    </submittedName>
</protein>
<comment type="caution">
    <text evidence="2">The sequence shown here is derived from an EMBL/GenBank/DDBJ whole genome shotgun (WGS) entry which is preliminary data.</text>
</comment>
<evidence type="ECO:0000313" key="3">
    <source>
        <dbReference type="Proteomes" id="UP000747542"/>
    </source>
</evidence>
<dbReference type="Proteomes" id="UP000747542">
    <property type="component" value="Unassembled WGS sequence"/>
</dbReference>
<feature type="compositionally biased region" description="Basic and acidic residues" evidence="1">
    <location>
        <begin position="32"/>
        <end position="59"/>
    </location>
</feature>
<feature type="region of interest" description="Disordered" evidence="1">
    <location>
        <begin position="32"/>
        <end position="125"/>
    </location>
</feature>
<dbReference type="AlphaFoldDB" id="A0A8J5NCE0"/>
<name>A0A8J5NCE0_HOMAM</name>
<feature type="compositionally biased region" description="Basic and acidic residues" evidence="1">
    <location>
        <begin position="73"/>
        <end position="125"/>
    </location>
</feature>
<feature type="compositionally biased region" description="Polar residues" evidence="1">
    <location>
        <begin position="237"/>
        <end position="249"/>
    </location>
</feature>
<evidence type="ECO:0000313" key="2">
    <source>
        <dbReference type="EMBL" id="KAG7177157.1"/>
    </source>
</evidence>
<reference evidence="2" key="1">
    <citation type="journal article" date="2021" name="Sci. Adv.">
        <title>The American lobster genome reveals insights on longevity, neural, and immune adaptations.</title>
        <authorList>
            <person name="Polinski J.M."/>
            <person name="Zimin A.V."/>
            <person name="Clark K.F."/>
            <person name="Kohn A.B."/>
            <person name="Sadowski N."/>
            <person name="Timp W."/>
            <person name="Ptitsyn A."/>
            <person name="Khanna P."/>
            <person name="Romanova D.Y."/>
            <person name="Williams P."/>
            <person name="Greenwood S.J."/>
            <person name="Moroz L.L."/>
            <person name="Walt D.R."/>
            <person name="Bodnar A.G."/>
        </authorList>
    </citation>
    <scope>NUCLEOTIDE SEQUENCE</scope>
    <source>
        <strain evidence="2">GMGI-L3</strain>
    </source>
</reference>
<proteinExistence type="predicted"/>
<feature type="compositionally biased region" description="Acidic residues" evidence="1">
    <location>
        <begin position="208"/>
        <end position="222"/>
    </location>
</feature>
<feature type="compositionally biased region" description="Polar residues" evidence="1">
    <location>
        <begin position="158"/>
        <end position="167"/>
    </location>
</feature>
<accession>A0A8J5NCE0</accession>
<feature type="region of interest" description="Disordered" evidence="1">
    <location>
        <begin position="143"/>
        <end position="249"/>
    </location>
</feature>
<dbReference type="EMBL" id="JAHLQT010002534">
    <property type="protein sequence ID" value="KAG7177157.1"/>
    <property type="molecule type" value="Genomic_DNA"/>
</dbReference>
<organism evidence="2 3">
    <name type="scientific">Homarus americanus</name>
    <name type="common">American lobster</name>
    <dbReference type="NCBI Taxonomy" id="6706"/>
    <lineage>
        <taxon>Eukaryota</taxon>
        <taxon>Metazoa</taxon>
        <taxon>Ecdysozoa</taxon>
        <taxon>Arthropoda</taxon>
        <taxon>Crustacea</taxon>
        <taxon>Multicrustacea</taxon>
        <taxon>Malacostraca</taxon>
        <taxon>Eumalacostraca</taxon>
        <taxon>Eucarida</taxon>
        <taxon>Decapoda</taxon>
        <taxon>Pleocyemata</taxon>
        <taxon>Astacidea</taxon>
        <taxon>Nephropoidea</taxon>
        <taxon>Nephropidae</taxon>
        <taxon>Homarus</taxon>
    </lineage>
</organism>